<sequence length="172" mass="19042">MLLLIVGSNFIKAQSKGSSELKIAYGLGTTTDFLNAFTSVFTFGYGPYETRNSGAFVVEYNYAIKDKWIIGTDLAYQQVTREYSDKSTEKSHNYTFAVKSNYNYISKPKFRMYSGLGLGLTLEKSRNPVQNISHFNYQLTGLGIRLGGRLGVNAEVGFGYKGIGNVGLAYSL</sequence>
<dbReference type="Gene3D" id="2.40.160.20">
    <property type="match status" value="1"/>
</dbReference>
<evidence type="ECO:0000313" key="1">
    <source>
        <dbReference type="EMBL" id="SMO46836.1"/>
    </source>
</evidence>
<name>A0A521BIE7_9FLAO</name>
<dbReference type="EMBL" id="FXTC01000001">
    <property type="protein sequence ID" value="SMO46836.1"/>
    <property type="molecule type" value="Genomic_DNA"/>
</dbReference>
<reference evidence="1 2" key="1">
    <citation type="submission" date="2017-05" db="EMBL/GenBank/DDBJ databases">
        <authorList>
            <person name="Varghese N."/>
            <person name="Submissions S."/>
        </authorList>
    </citation>
    <scope>NUCLEOTIDE SEQUENCE [LARGE SCALE GENOMIC DNA]</scope>
    <source>
        <strain evidence="1 2">DSM 29371</strain>
    </source>
</reference>
<protein>
    <submittedName>
        <fullName evidence="1">Outer membrane protein beta-barrel domain-containing protein</fullName>
    </submittedName>
</protein>
<accession>A0A521BIE7</accession>
<dbReference type="Proteomes" id="UP000316916">
    <property type="component" value="Unassembled WGS sequence"/>
</dbReference>
<organism evidence="1 2">
    <name type="scientific">Chryseobacterium rhizoplanae</name>
    <dbReference type="NCBI Taxonomy" id="1609531"/>
    <lineage>
        <taxon>Bacteria</taxon>
        <taxon>Pseudomonadati</taxon>
        <taxon>Bacteroidota</taxon>
        <taxon>Flavobacteriia</taxon>
        <taxon>Flavobacteriales</taxon>
        <taxon>Weeksellaceae</taxon>
        <taxon>Chryseobacterium group</taxon>
        <taxon>Chryseobacterium</taxon>
    </lineage>
</organism>
<evidence type="ECO:0000313" key="2">
    <source>
        <dbReference type="Proteomes" id="UP000316916"/>
    </source>
</evidence>
<keyword evidence="2" id="KW-1185">Reference proteome</keyword>
<dbReference type="AlphaFoldDB" id="A0A521BIE7"/>
<proteinExistence type="predicted"/>
<gene>
    <name evidence="1" type="ORF">SAMN06265171_1011028</name>
</gene>